<dbReference type="Gene3D" id="4.10.490.10">
    <property type="entry name" value="High potential iron-sulphur protein"/>
    <property type="match status" value="1"/>
</dbReference>
<evidence type="ECO:0000256" key="5">
    <source>
        <dbReference type="ARBA" id="ARBA00023004"/>
    </source>
</evidence>
<dbReference type="EMBL" id="FTNE01000015">
    <property type="protein sequence ID" value="SIR10044.1"/>
    <property type="molecule type" value="Genomic_DNA"/>
</dbReference>
<keyword evidence="4 7" id="KW-0249">Electron transport</keyword>
<accession>A0A8G2CLV1</accession>
<dbReference type="InterPro" id="IPR006311">
    <property type="entry name" value="TAT_signal"/>
</dbReference>
<evidence type="ECO:0000256" key="3">
    <source>
        <dbReference type="ARBA" id="ARBA00022723"/>
    </source>
</evidence>
<keyword evidence="6 7" id="KW-0411">Iron-sulfur</keyword>
<proteinExistence type="inferred from homology"/>
<keyword evidence="3 7" id="KW-0479">Metal-binding</keyword>
<dbReference type="SUPFAM" id="SSF57652">
    <property type="entry name" value="HIPIP (high potential iron protein)"/>
    <property type="match status" value="1"/>
</dbReference>
<evidence type="ECO:0000256" key="8">
    <source>
        <dbReference type="SAM" id="SignalP"/>
    </source>
</evidence>
<evidence type="ECO:0000313" key="11">
    <source>
        <dbReference type="Proteomes" id="UP000186308"/>
    </source>
</evidence>
<dbReference type="InterPro" id="IPR036369">
    <property type="entry name" value="HIPIP_sf"/>
</dbReference>
<sequence>MMTNPIKRRTIINLGSMAAVAGSVAAARAAARPTAAQLQTMVPSVSKAAVGYRDIPWHGRVCGACVWFKPPDAGTTVSHCHLVAGPISAAGWCQAWMKP</sequence>
<evidence type="ECO:0000256" key="7">
    <source>
        <dbReference type="RuleBase" id="RU000620"/>
    </source>
</evidence>
<dbReference type="PROSITE" id="PS51373">
    <property type="entry name" value="HIPIP"/>
    <property type="match status" value="1"/>
</dbReference>
<dbReference type="AlphaFoldDB" id="A0A8G2CLV1"/>
<dbReference type="GO" id="GO:0051539">
    <property type="term" value="F:4 iron, 4 sulfur cluster binding"/>
    <property type="evidence" value="ECO:0007669"/>
    <property type="project" value="UniProtKB-KW"/>
</dbReference>
<evidence type="ECO:0000256" key="2">
    <source>
        <dbReference type="ARBA" id="ARBA00022485"/>
    </source>
</evidence>
<evidence type="ECO:0000256" key="6">
    <source>
        <dbReference type="ARBA" id="ARBA00023014"/>
    </source>
</evidence>
<dbReference type="Pfam" id="PF01355">
    <property type="entry name" value="HIPIP"/>
    <property type="match status" value="1"/>
</dbReference>
<dbReference type="InterPro" id="IPR000170">
    <property type="entry name" value="High_potential_FeS_prot"/>
</dbReference>
<feature type="signal peptide" evidence="8">
    <location>
        <begin position="1"/>
        <end position="29"/>
    </location>
</feature>
<keyword evidence="1 7" id="KW-0813">Transport</keyword>
<dbReference type="GO" id="GO:0009055">
    <property type="term" value="F:electron transfer activity"/>
    <property type="evidence" value="ECO:0007669"/>
    <property type="project" value="InterPro"/>
</dbReference>
<keyword evidence="5 7" id="KW-0408">Iron</keyword>
<feature type="chain" id="PRO_5034392158" description="High-potential iron-sulfur protein" evidence="8">
    <location>
        <begin position="30"/>
        <end position="99"/>
    </location>
</feature>
<organism evidence="10 11">
    <name type="scientific">Acidiphilium rubrum</name>
    <dbReference type="NCBI Taxonomy" id="526"/>
    <lineage>
        <taxon>Bacteria</taxon>
        <taxon>Pseudomonadati</taxon>
        <taxon>Pseudomonadota</taxon>
        <taxon>Alphaproteobacteria</taxon>
        <taxon>Acetobacterales</taxon>
        <taxon>Acidocellaceae</taxon>
        <taxon>Acidiphilium</taxon>
    </lineage>
</organism>
<keyword evidence="8" id="KW-0732">Signal</keyword>
<evidence type="ECO:0000256" key="4">
    <source>
        <dbReference type="ARBA" id="ARBA00022982"/>
    </source>
</evidence>
<dbReference type="PROSITE" id="PS51318">
    <property type="entry name" value="TAT"/>
    <property type="match status" value="1"/>
</dbReference>
<comment type="similarity">
    <text evidence="7">Belongs to the high-potential iron-sulfur protein (HiPIP) family.</text>
</comment>
<name>A0A8G2CLV1_ACIRU</name>
<keyword evidence="2 7" id="KW-0004">4Fe-4S</keyword>
<comment type="caution">
    <text evidence="10">The sequence shown here is derived from an EMBL/GenBank/DDBJ whole genome shotgun (WGS) entry which is preliminary data.</text>
</comment>
<comment type="subunit">
    <text evidence="7">Homodimer.</text>
</comment>
<protein>
    <recommendedName>
        <fullName evidence="7">High-potential iron-sulfur protein</fullName>
        <shortName evidence="7">HiPIP</shortName>
    </recommendedName>
</protein>
<reference evidence="10 11" key="1">
    <citation type="submission" date="2017-01" db="EMBL/GenBank/DDBJ databases">
        <authorList>
            <person name="Varghese N."/>
            <person name="Submissions S."/>
        </authorList>
    </citation>
    <scope>NUCLEOTIDE SEQUENCE [LARGE SCALE GENOMIC DNA]</scope>
    <source>
        <strain evidence="10 11">ATCC 35905</strain>
    </source>
</reference>
<dbReference type="GO" id="GO:0019646">
    <property type="term" value="P:aerobic electron transport chain"/>
    <property type="evidence" value="ECO:0007669"/>
    <property type="project" value="InterPro"/>
</dbReference>
<evidence type="ECO:0000259" key="9">
    <source>
        <dbReference type="PROSITE" id="PS51373"/>
    </source>
</evidence>
<dbReference type="GO" id="GO:0046872">
    <property type="term" value="F:metal ion binding"/>
    <property type="evidence" value="ECO:0007669"/>
    <property type="project" value="UniProtKB-KW"/>
</dbReference>
<comment type="function">
    <text evidence="7">Specific class of high-redox-potential 4Fe-4S ferredoxins. Functions in anaerobic electron transport in most purple and in some other photosynthetic bacteria and in at least one genus (Paracoccus) of halophilic, denitrifying bacteria.</text>
</comment>
<dbReference type="Proteomes" id="UP000186308">
    <property type="component" value="Unassembled WGS sequence"/>
</dbReference>
<evidence type="ECO:0000256" key="1">
    <source>
        <dbReference type="ARBA" id="ARBA00022448"/>
    </source>
</evidence>
<gene>
    <name evidence="10" type="ORF">SAMN05421828_11569</name>
</gene>
<feature type="domain" description="High potential iron-sulfur proteins family profile" evidence="9">
    <location>
        <begin position="25"/>
        <end position="99"/>
    </location>
</feature>
<keyword evidence="11" id="KW-1185">Reference proteome</keyword>
<evidence type="ECO:0000313" key="10">
    <source>
        <dbReference type="EMBL" id="SIR10044.1"/>
    </source>
</evidence>